<sequence>MATIVEEEWFALDLESKLNKKIDALQSLVHEQSVLIHTLSSEIKTLKGELLLQHHPSTCQHLSSQNDRVQELLEELKVIKQREINIMIREKKPIPFYSSQCYPIPTPFNFKKDPPNDVTL</sequence>
<name>A0A6C0KTT9_9ZZZZ</name>
<dbReference type="AlphaFoldDB" id="A0A6C0KTT9"/>
<reference evidence="1" key="1">
    <citation type="journal article" date="2020" name="Nature">
        <title>Giant virus diversity and host interactions through global metagenomics.</title>
        <authorList>
            <person name="Schulz F."/>
            <person name="Roux S."/>
            <person name="Paez-Espino D."/>
            <person name="Jungbluth S."/>
            <person name="Walsh D.A."/>
            <person name="Denef V.J."/>
            <person name="McMahon K.D."/>
            <person name="Konstantinidis K.T."/>
            <person name="Eloe-Fadrosh E.A."/>
            <person name="Kyrpides N.C."/>
            <person name="Woyke T."/>
        </authorList>
    </citation>
    <scope>NUCLEOTIDE SEQUENCE</scope>
    <source>
        <strain evidence="1">GVMAG-S-3300013093-109</strain>
    </source>
</reference>
<evidence type="ECO:0000313" key="1">
    <source>
        <dbReference type="EMBL" id="QHU20631.1"/>
    </source>
</evidence>
<proteinExistence type="predicted"/>
<protein>
    <submittedName>
        <fullName evidence="1">Uncharacterized protein</fullName>
    </submittedName>
</protein>
<accession>A0A6C0KTT9</accession>
<organism evidence="1">
    <name type="scientific">viral metagenome</name>
    <dbReference type="NCBI Taxonomy" id="1070528"/>
    <lineage>
        <taxon>unclassified sequences</taxon>
        <taxon>metagenomes</taxon>
        <taxon>organismal metagenomes</taxon>
    </lineage>
</organism>
<dbReference type="EMBL" id="MN740970">
    <property type="protein sequence ID" value="QHU20631.1"/>
    <property type="molecule type" value="Genomic_DNA"/>
</dbReference>